<evidence type="ECO:0000313" key="2">
    <source>
        <dbReference type="EMBL" id="MBW0138359.1"/>
    </source>
</evidence>
<proteinExistence type="predicted"/>
<dbReference type="RefSeq" id="WP_218600685.1">
    <property type="nucleotide sequence ID" value="NZ_JADQDJ010000001.1"/>
</dbReference>
<sequence length="80" mass="8206">MPVPWALLLGTLKVGAVWSCLSTTFGPDGAAVRVEAVAGLPGGAGPQAYSSAKAAVINLSRRQRSSRRHTACGSTRSARV</sequence>
<keyword evidence="3" id="KW-1185">Reference proteome</keyword>
<comment type="caution">
    <text evidence="2">The sequence shown here is derived from an EMBL/GenBank/DDBJ whole genome shotgun (WGS) entry which is preliminary data.</text>
</comment>
<evidence type="ECO:0000313" key="3">
    <source>
        <dbReference type="Proteomes" id="UP000694287"/>
    </source>
</evidence>
<protein>
    <submittedName>
        <fullName evidence="2">Uncharacterized protein</fullName>
    </submittedName>
</protein>
<organism evidence="2 3">
    <name type="scientific">Pseudonocardia abyssalis</name>
    <dbReference type="NCBI Taxonomy" id="2792008"/>
    <lineage>
        <taxon>Bacteria</taxon>
        <taxon>Bacillati</taxon>
        <taxon>Actinomycetota</taxon>
        <taxon>Actinomycetes</taxon>
        <taxon>Pseudonocardiales</taxon>
        <taxon>Pseudonocardiaceae</taxon>
        <taxon>Pseudonocardia</taxon>
    </lineage>
</organism>
<feature type="region of interest" description="Disordered" evidence="1">
    <location>
        <begin position="60"/>
        <end position="80"/>
    </location>
</feature>
<accession>A0ABS6V2V6</accession>
<reference evidence="2 3" key="1">
    <citation type="submission" date="2020-11" db="EMBL/GenBank/DDBJ databases">
        <title>Pseudonocardia abyssalis sp. nov. and Pseudonocardia oceani sp. nov., description and phylogenomic analysis of two novel actinomycetes isolated from the deep Southern Ocean.</title>
        <authorList>
            <person name="Parra J."/>
        </authorList>
    </citation>
    <scope>NUCLEOTIDE SEQUENCE [LARGE SCALE GENOMIC DNA]</scope>
    <source>
        <strain evidence="2 3">KRD-168</strain>
    </source>
</reference>
<name>A0ABS6V2V6_9PSEU</name>
<dbReference type="EMBL" id="JADQDK010000001">
    <property type="protein sequence ID" value="MBW0138359.1"/>
    <property type="molecule type" value="Genomic_DNA"/>
</dbReference>
<dbReference type="Proteomes" id="UP000694287">
    <property type="component" value="Unassembled WGS sequence"/>
</dbReference>
<gene>
    <name evidence="2" type="ORF">I4I81_29440</name>
</gene>
<feature type="compositionally biased region" description="Basic residues" evidence="1">
    <location>
        <begin position="61"/>
        <end position="70"/>
    </location>
</feature>
<evidence type="ECO:0000256" key="1">
    <source>
        <dbReference type="SAM" id="MobiDB-lite"/>
    </source>
</evidence>